<dbReference type="Proteomes" id="UP000050792">
    <property type="component" value="Unassembled WGS sequence"/>
</dbReference>
<evidence type="ECO:0000256" key="2">
    <source>
        <dbReference type="ARBA" id="ARBA00023315"/>
    </source>
</evidence>
<dbReference type="GO" id="GO:0048666">
    <property type="term" value="P:neuron development"/>
    <property type="evidence" value="ECO:0007669"/>
    <property type="project" value="UniProtKB-UniRule"/>
</dbReference>
<dbReference type="Gene3D" id="3.40.630.30">
    <property type="match status" value="1"/>
</dbReference>
<feature type="site" description="Crucial for catalytic activity" evidence="3">
    <location>
        <position position="60"/>
    </location>
</feature>
<dbReference type="AlphaFoldDB" id="A0AA85GIF0"/>
<sequence length="369" mass="43237">MDFEYDLEKVLKQEIVVIYGKRARESNERNHFSRNVIEVDSFSNVASILDLLGERSAKAQMLPGPVTSYKKFRDSNQTIFLLSDIPSKKILGFLKTGRKRLFVHDRRGVCVECVPLCVLDFYVHEAHQRKGCGKKLFDFMLKIENIHPSYLAIDLPSKKMIQFLQKHYHLKNPIYSPNNFVIYSGFFDKIFYHSFNMIKQPSTIPSEISPIQIWHTNDLINKRRMNLLVNTNHNHNNNHHDNTVTSEQTRLGYQPNPSGYIHHKTLNNQHGNQLPMHIKPYTTNPYTNICNTSKIDLENIKLKQDLDEEKNYGLLDNVNRSTIQKKSNNSIMTDSGMFNYRSFELQNRSKQTYSYINAVRNHNCHTRLW</sequence>
<dbReference type="WBParaSite" id="SRDH1_95950.3">
    <property type="protein sequence ID" value="SRDH1_95950.3"/>
    <property type="gene ID" value="SRDH1_95950"/>
</dbReference>
<name>A0AA85GIF0_9TREM</name>
<dbReference type="InterPro" id="IPR007965">
    <property type="entry name" value="GNAT_ATAT"/>
</dbReference>
<protein>
    <recommendedName>
        <fullName evidence="3">Alpha-tubulin N-acetyltransferase</fullName>
        <shortName evidence="3">Alpha-TAT</shortName>
        <shortName evidence="3">TAT</shortName>
        <ecNumber evidence="3">2.3.1.108</ecNumber>
    </recommendedName>
    <alternativeName>
        <fullName evidence="3">Acetyltransferase mec-17 homolog</fullName>
    </alternativeName>
</protein>
<evidence type="ECO:0000256" key="1">
    <source>
        <dbReference type="ARBA" id="ARBA00022679"/>
    </source>
</evidence>
<comment type="similarity">
    <text evidence="3">Belongs to the acetyltransferase ATAT1 family.</text>
</comment>
<evidence type="ECO:0000313" key="6">
    <source>
        <dbReference type="WBParaSite" id="SRDH1_95950.1"/>
    </source>
</evidence>
<evidence type="ECO:0000313" key="7">
    <source>
        <dbReference type="WBParaSite" id="SRDH1_95950.2"/>
    </source>
</evidence>
<comment type="catalytic activity">
    <reaction evidence="3">
        <text>L-lysyl-[alpha-tubulin] + acetyl-CoA = N(6)-acetyl-L-lysyl-[alpha-tubulin] + CoA + H(+)</text>
        <dbReference type="Rhea" id="RHEA:15277"/>
        <dbReference type="Rhea" id="RHEA-COMP:11278"/>
        <dbReference type="Rhea" id="RHEA-COMP:11279"/>
        <dbReference type="ChEBI" id="CHEBI:15378"/>
        <dbReference type="ChEBI" id="CHEBI:29969"/>
        <dbReference type="ChEBI" id="CHEBI:57287"/>
        <dbReference type="ChEBI" id="CHEBI:57288"/>
        <dbReference type="ChEBI" id="CHEBI:61930"/>
        <dbReference type="EC" id="2.3.1.108"/>
    </reaction>
</comment>
<proteinExistence type="inferred from homology"/>
<dbReference type="WBParaSite" id="SRDH1_95950.1">
    <property type="protein sequence ID" value="SRDH1_95950.1"/>
    <property type="gene ID" value="SRDH1_95950"/>
</dbReference>
<dbReference type="SUPFAM" id="SSF55729">
    <property type="entry name" value="Acyl-CoA N-acyltransferases (Nat)"/>
    <property type="match status" value="1"/>
</dbReference>
<dbReference type="PANTHER" id="PTHR12327">
    <property type="entry name" value="ALPHA-TUBULIN N-ACETYLTRANSFERASE 1"/>
    <property type="match status" value="1"/>
</dbReference>
<organism evidence="5 8">
    <name type="scientific">Schistosoma rodhaini</name>
    <dbReference type="NCBI Taxonomy" id="6188"/>
    <lineage>
        <taxon>Eukaryota</taxon>
        <taxon>Metazoa</taxon>
        <taxon>Spiralia</taxon>
        <taxon>Lophotrochozoa</taxon>
        <taxon>Platyhelminthes</taxon>
        <taxon>Trematoda</taxon>
        <taxon>Digenea</taxon>
        <taxon>Strigeidida</taxon>
        <taxon>Schistosomatoidea</taxon>
        <taxon>Schistosomatidae</taxon>
        <taxon>Schistosoma</taxon>
    </lineage>
</organism>
<feature type="binding site" evidence="3">
    <location>
        <begin position="121"/>
        <end position="134"/>
    </location>
    <ligand>
        <name>acetyl-CoA</name>
        <dbReference type="ChEBI" id="CHEBI:57288"/>
    </ligand>
</feature>
<dbReference type="InterPro" id="IPR038746">
    <property type="entry name" value="Atat"/>
</dbReference>
<evidence type="ECO:0000313" key="8">
    <source>
        <dbReference type="WBParaSite" id="SRDH1_95950.3"/>
    </source>
</evidence>
<keyword evidence="1 3" id="KW-0808">Transferase</keyword>
<accession>A0AA85GIF0</accession>
<feature type="binding site" evidence="3">
    <location>
        <begin position="157"/>
        <end position="166"/>
    </location>
    <ligand>
        <name>acetyl-CoA</name>
        <dbReference type="ChEBI" id="CHEBI:57288"/>
    </ligand>
</feature>
<dbReference type="PROSITE" id="PS51730">
    <property type="entry name" value="GNAT_ATAT"/>
    <property type="match status" value="1"/>
</dbReference>
<dbReference type="InterPro" id="IPR016181">
    <property type="entry name" value="Acyl_CoA_acyltransferase"/>
</dbReference>
<evidence type="ECO:0000256" key="3">
    <source>
        <dbReference type="HAMAP-Rule" id="MF_03130"/>
    </source>
</evidence>
<dbReference type="GO" id="GO:0070507">
    <property type="term" value="P:regulation of microtubule cytoskeleton organization"/>
    <property type="evidence" value="ECO:0007669"/>
    <property type="project" value="UniProtKB-UniRule"/>
</dbReference>
<dbReference type="GO" id="GO:0005874">
    <property type="term" value="C:microtubule"/>
    <property type="evidence" value="ECO:0007669"/>
    <property type="project" value="InterPro"/>
</dbReference>
<comment type="function">
    <text evidence="3">Specifically acetylates 'Lys-40' in alpha-tubulin on the lumenal side of microtubules. Promotes microtubule destabilization and accelerates microtubule dynamics; this activity may be independent of acetylation activity. Acetylates alpha-tubulin with a slow enzymatic rate, due to a catalytic site that is not optimized for acetyl transfer. Enters the microtubule through each end and diffuses quickly throughout the lumen of microtubules. Acetylates only long/old microtubules because of its slow acetylation rate since it does not have time to act on dynamically unstable microtubules before the enzyme is released.</text>
</comment>
<dbReference type="WBParaSite" id="SRDH1_95950.2">
    <property type="protein sequence ID" value="SRDH1_95950.2"/>
    <property type="gene ID" value="SRDH1_95950"/>
</dbReference>
<evidence type="ECO:0000259" key="4">
    <source>
        <dbReference type="PROSITE" id="PS51730"/>
    </source>
</evidence>
<reference evidence="6 7" key="2">
    <citation type="submission" date="2023-11" db="UniProtKB">
        <authorList>
            <consortium name="WormBaseParasite"/>
        </authorList>
    </citation>
    <scope>IDENTIFICATION</scope>
</reference>
<reference evidence="5" key="1">
    <citation type="submission" date="2022-06" db="EMBL/GenBank/DDBJ databases">
        <authorList>
            <person name="Berger JAMES D."/>
            <person name="Berger JAMES D."/>
        </authorList>
    </citation>
    <scope>NUCLEOTIDE SEQUENCE [LARGE SCALE GENOMIC DNA]</scope>
</reference>
<dbReference type="PANTHER" id="PTHR12327:SF0">
    <property type="entry name" value="ALPHA-TUBULIN N-ACETYLTRANSFERASE 1"/>
    <property type="match status" value="1"/>
</dbReference>
<dbReference type="HAMAP" id="MF_03130">
    <property type="entry name" value="mec17"/>
    <property type="match status" value="1"/>
</dbReference>
<dbReference type="CDD" id="cd04301">
    <property type="entry name" value="NAT_SF"/>
    <property type="match status" value="1"/>
</dbReference>
<keyword evidence="5" id="KW-1185">Reference proteome</keyword>
<keyword evidence="2 3" id="KW-0012">Acyltransferase</keyword>
<dbReference type="EC" id="2.3.1.108" evidence="3"/>
<dbReference type="Pfam" id="PF05301">
    <property type="entry name" value="Acetyltransf_16"/>
    <property type="match status" value="1"/>
</dbReference>
<feature type="domain" description="N-acetyltransferase" evidence="4">
    <location>
        <begin position="1"/>
        <end position="187"/>
    </location>
</feature>
<dbReference type="GO" id="GO:0019799">
    <property type="term" value="F:tubulin N-acetyltransferase activity"/>
    <property type="evidence" value="ECO:0007669"/>
    <property type="project" value="UniProtKB-UniRule"/>
</dbReference>
<evidence type="ECO:0000313" key="5">
    <source>
        <dbReference type="Proteomes" id="UP000050792"/>
    </source>
</evidence>